<evidence type="ECO:0000259" key="4">
    <source>
        <dbReference type="PROSITE" id="PS50949"/>
    </source>
</evidence>
<keyword evidence="6" id="KW-1185">Reference proteome</keyword>
<proteinExistence type="predicted"/>
<dbReference type="SMART" id="SM00345">
    <property type="entry name" value="HTH_GNTR"/>
    <property type="match status" value="1"/>
</dbReference>
<dbReference type="InterPro" id="IPR008920">
    <property type="entry name" value="TF_FadR/GntR_C"/>
</dbReference>
<dbReference type="SMART" id="SM00895">
    <property type="entry name" value="FCD"/>
    <property type="match status" value="1"/>
</dbReference>
<dbReference type="Proteomes" id="UP000238563">
    <property type="component" value="Unassembled WGS sequence"/>
</dbReference>
<feature type="domain" description="HTH gntR-type" evidence="4">
    <location>
        <begin position="63"/>
        <end position="130"/>
    </location>
</feature>
<gene>
    <name evidence="5" type="ORF">C5750_05745</name>
</gene>
<evidence type="ECO:0000313" key="5">
    <source>
        <dbReference type="EMBL" id="PRD58601.1"/>
    </source>
</evidence>
<sequence>MFLPKHSFKLICNMLDVIGQESNASFGEIEFSLPPATGPIGGTLNVQLGSGGKSFREQKVVAVTRKDQVYSILRQAIISSQLAPGEAIRKELVALQLGVSRTPVSDAINRLADEGLVEIYPQTGTFVARLRLDKIETAQFVRIALETAAIRRAAERSSAEIVQRLRDNLDRQRKAADSRDFEGFYALDEELHDMICDAAGLAGLREIAAKERSQIDRVRRLLLHYETRMVETLKEHQTIVDAIAGSSVERAAAAMEEHISKMGKMLLQLQSKRPELFAE</sequence>
<evidence type="ECO:0000256" key="1">
    <source>
        <dbReference type="ARBA" id="ARBA00023015"/>
    </source>
</evidence>
<dbReference type="InterPro" id="IPR000524">
    <property type="entry name" value="Tscrpt_reg_HTH_GntR"/>
</dbReference>
<evidence type="ECO:0000256" key="3">
    <source>
        <dbReference type="ARBA" id="ARBA00023163"/>
    </source>
</evidence>
<comment type="caution">
    <text evidence="5">The sequence shown here is derived from an EMBL/GenBank/DDBJ whole genome shotgun (WGS) entry which is preliminary data.</text>
</comment>
<dbReference type="Pfam" id="PF07729">
    <property type="entry name" value="FCD"/>
    <property type="match status" value="1"/>
</dbReference>
<organism evidence="5 6">
    <name type="scientific">Phyllobacterium myrsinacearum</name>
    <dbReference type="NCBI Taxonomy" id="28101"/>
    <lineage>
        <taxon>Bacteria</taxon>
        <taxon>Pseudomonadati</taxon>
        <taxon>Pseudomonadota</taxon>
        <taxon>Alphaproteobacteria</taxon>
        <taxon>Hyphomicrobiales</taxon>
        <taxon>Phyllobacteriaceae</taxon>
        <taxon>Phyllobacterium</taxon>
    </lineage>
</organism>
<dbReference type="InterPro" id="IPR036390">
    <property type="entry name" value="WH_DNA-bd_sf"/>
</dbReference>
<keyword evidence="2" id="KW-0238">DNA-binding</keyword>
<dbReference type="SUPFAM" id="SSF46785">
    <property type="entry name" value="Winged helix' DNA-binding domain"/>
    <property type="match status" value="1"/>
</dbReference>
<dbReference type="InterPro" id="IPR036388">
    <property type="entry name" value="WH-like_DNA-bd_sf"/>
</dbReference>
<dbReference type="Gene3D" id="1.20.120.530">
    <property type="entry name" value="GntR ligand-binding domain-like"/>
    <property type="match status" value="1"/>
</dbReference>
<dbReference type="InterPro" id="IPR011711">
    <property type="entry name" value="GntR_C"/>
</dbReference>
<accession>A0A2S9JZ39</accession>
<dbReference type="EMBL" id="PVBT01000001">
    <property type="protein sequence ID" value="PRD58601.1"/>
    <property type="molecule type" value="Genomic_DNA"/>
</dbReference>
<evidence type="ECO:0000256" key="2">
    <source>
        <dbReference type="ARBA" id="ARBA00023125"/>
    </source>
</evidence>
<dbReference type="AlphaFoldDB" id="A0A2S9JZ39"/>
<dbReference type="Pfam" id="PF00392">
    <property type="entry name" value="GntR"/>
    <property type="match status" value="1"/>
</dbReference>
<dbReference type="PANTHER" id="PTHR43537">
    <property type="entry name" value="TRANSCRIPTIONAL REGULATOR, GNTR FAMILY"/>
    <property type="match status" value="1"/>
</dbReference>
<dbReference type="PANTHER" id="PTHR43537:SF5">
    <property type="entry name" value="UXU OPERON TRANSCRIPTIONAL REGULATOR"/>
    <property type="match status" value="1"/>
</dbReference>
<protein>
    <submittedName>
        <fullName evidence="5">GntR family transcriptional regulator</fullName>
    </submittedName>
</protein>
<dbReference type="Gene3D" id="1.10.10.10">
    <property type="entry name" value="Winged helix-like DNA-binding domain superfamily/Winged helix DNA-binding domain"/>
    <property type="match status" value="1"/>
</dbReference>
<dbReference type="GO" id="GO:0003700">
    <property type="term" value="F:DNA-binding transcription factor activity"/>
    <property type="evidence" value="ECO:0007669"/>
    <property type="project" value="InterPro"/>
</dbReference>
<name>A0A2S9JZ39_9HYPH</name>
<evidence type="ECO:0000313" key="6">
    <source>
        <dbReference type="Proteomes" id="UP000238563"/>
    </source>
</evidence>
<dbReference type="OrthoDB" id="9788098at2"/>
<dbReference type="PROSITE" id="PS50949">
    <property type="entry name" value="HTH_GNTR"/>
    <property type="match status" value="1"/>
</dbReference>
<dbReference type="GO" id="GO:0003677">
    <property type="term" value="F:DNA binding"/>
    <property type="evidence" value="ECO:0007669"/>
    <property type="project" value="UniProtKB-KW"/>
</dbReference>
<keyword evidence="1" id="KW-0805">Transcription regulation</keyword>
<reference evidence="5 6" key="1">
    <citation type="submission" date="2018-02" db="EMBL/GenBank/DDBJ databases">
        <title>The draft genome of Phyllobacterium myrsinacearum DSM5892.</title>
        <authorList>
            <person name="Li L."/>
            <person name="Liu L."/>
            <person name="Zhang X."/>
            <person name="Wang T."/>
        </authorList>
    </citation>
    <scope>NUCLEOTIDE SEQUENCE [LARGE SCALE GENOMIC DNA]</scope>
    <source>
        <strain evidence="5 6">DSM 5892</strain>
    </source>
</reference>
<dbReference type="CDD" id="cd07377">
    <property type="entry name" value="WHTH_GntR"/>
    <property type="match status" value="1"/>
</dbReference>
<dbReference type="SUPFAM" id="SSF48008">
    <property type="entry name" value="GntR ligand-binding domain-like"/>
    <property type="match status" value="1"/>
</dbReference>
<keyword evidence="3" id="KW-0804">Transcription</keyword>